<feature type="domain" description="G-protein coupled receptors family 1 profile" evidence="14">
    <location>
        <begin position="57"/>
        <end position="305"/>
    </location>
</feature>
<dbReference type="Pfam" id="PF13853">
    <property type="entry name" value="7tm_4"/>
    <property type="match status" value="1"/>
</dbReference>
<proteinExistence type="predicted"/>
<comment type="subcellular location">
    <subcellularLocation>
        <location evidence="1">Cell membrane</location>
        <topology evidence="1">Multi-pass membrane protein</topology>
    </subcellularLocation>
</comment>
<dbReference type="InterPro" id="IPR017452">
    <property type="entry name" value="GPCR_Rhodpsn_7TM"/>
</dbReference>
<keyword evidence="12" id="KW-0807">Transducer</keyword>
<evidence type="ECO:0000256" key="9">
    <source>
        <dbReference type="ARBA" id="ARBA00023157"/>
    </source>
</evidence>
<evidence type="ECO:0000256" key="2">
    <source>
        <dbReference type="ARBA" id="ARBA00022475"/>
    </source>
</evidence>
<dbReference type="GO" id="GO:0004984">
    <property type="term" value="F:olfactory receptor activity"/>
    <property type="evidence" value="ECO:0007669"/>
    <property type="project" value="InterPro"/>
</dbReference>
<dbReference type="Proteomes" id="UP000646548">
    <property type="component" value="Unassembled WGS sequence"/>
</dbReference>
<dbReference type="InterPro" id="IPR000276">
    <property type="entry name" value="GPCR_Rhodpsn"/>
</dbReference>
<dbReference type="PANTHER" id="PTHR26450:SF391">
    <property type="entry name" value="ODORANT RECEPTOR-RELATED"/>
    <property type="match status" value="1"/>
</dbReference>
<dbReference type="PROSITE" id="PS50262">
    <property type="entry name" value="G_PROTEIN_RECEP_F1_2"/>
    <property type="match status" value="1"/>
</dbReference>
<dbReference type="EMBL" id="WKFB01000506">
    <property type="protein sequence ID" value="KAF6721093.1"/>
    <property type="molecule type" value="Genomic_DNA"/>
</dbReference>
<evidence type="ECO:0000256" key="5">
    <source>
        <dbReference type="ARBA" id="ARBA00022725"/>
    </source>
</evidence>
<dbReference type="PRINTS" id="PR00245">
    <property type="entry name" value="OLFACTORYR"/>
</dbReference>
<reference evidence="15" key="1">
    <citation type="journal article" name="BMC Genomics">
        <title>Long-read sequencing and de novo genome assembly of marine medaka (Oryzias melastigma).</title>
        <authorList>
            <person name="Liang P."/>
            <person name="Saqib H.S.A."/>
            <person name="Ni X."/>
            <person name="Shen Y."/>
        </authorList>
    </citation>
    <scope>NUCLEOTIDE SEQUENCE</scope>
    <source>
        <strain evidence="15">Bigg-433</strain>
    </source>
</reference>
<evidence type="ECO:0000259" key="14">
    <source>
        <dbReference type="PROSITE" id="PS50262"/>
    </source>
</evidence>
<protein>
    <submittedName>
        <fullName evidence="15">Olfactory receptor 52K1</fullName>
    </submittedName>
</protein>
<evidence type="ECO:0000256" key="3">
    <source>
        <dbReference type="ARBA" id="ARBA00022606"/>
    </source>
</evidence>
<comment type="caution">
    <text evidence="15">The sequence shown here is derived from an EMBL/GenBank/DDBJ whole genome shotgun (WGS) entry which is preliminary data.</text>
</comment>
<feature type="transmembrane region" description="Helical" evidence="13">
    <location>
        <begin position="77"/>
        <end position="105"/>
    </location>
</feature>
<sequence>MAPFLCLKAELDLDPKVRMENRSVHTYFLLSGFDELGALRPALFLPFFFAFAVSLLANGLLVFVVSSQRSLHQPMSVLIAGMAVVDVCIPLFFVPNMLLSFLFGWRGISLIGCLTQMHFIHFFGAFQTTFLVWMALDRYFAICRPLYYHQQMAPQRFFRFVAPLVVRNVVVITLFVGLAGARSFCSDVIHHCFCEHMALVDLACGSTSINSLAGLAAIFLIPVLDFFIIAASYIVIFSSVLTSTRPGFKALHTCITHIMVLSLSLVVALVAFLSYRVRNALPPAVRVFFSTMYLLFPSCVNPIIYGIRTSEIRQHIQKTLTRWTRVFRTGSAGGNETC</sequence>
<evidence type="ECO:0000313" key="16">
    <source>
        <dbReference type="Proteomes" id="UP000646548"/>
    </source>
</evidence>
<accession>A0A834BWM9</accession>
<evidence type="ECO:0000256" key="13">
    <source>
        <dbReference type="SAM" id="Phobius"/>
    </source>
</evidence>
<dbReference type="GO" id="GO:0004930">
    <property type="term" value="F:G protein-coupled receptor activity"/>
    <property type="evidence" value="ECO:0007669"/>
    <property type="project" value="UniProtKB-KW"/>
</dbReference>
<keyword evidence="6 13" id="KW-1133">Transmembrane helix</keyword>
<dbReference type="Gene3D" id="1.20.1070.10">
    <property type="entry name" value="Rhodopsin 7-helix transmembrane proteins"/>
    <property type="match status" value="1"/>
</dbReference>
<keyword evidence="3" id="KW-0716">Sensory transduction</keyword>
<keyword evidence="8 13" id="KW-0472">Membrane</keyword>
<dbReference type="InterPro" id="IPR000725">
    <property type="entry name" value="Olfact_rcpt"/>
</dbReference>
<keyword evidence="10 15" id="KW-0675">Receptor</keyword>
<name>A0A834BWM9_ORYME</name>
<dbReference type="FunFam" id="1.20.1070.10:FF:000024">
    <property type="entry name" value="Olfactory receptor"/>
    <property type="match status" value="1"/>
</dbReference>
<dbReference type="GO" id="GO:0005886">
    <property type="term" value="C:plasma membrane"/>
    <property type="evidence" value="ECO:0007669"/>
    <property type="project" value="UniProtKB-SubCell"/>
</dbReference>
<evidence type="ECO:0000256" key="8">
    <source>
        <dbReference type="ARBA" id="ARBA00023136"/>
    </source>
</evidence>
<dbReference type="SUPFAM" id="SSF81321">
    <property type="entry name" value="Family A G protein-coupled receptor-like"/>
    <property type="match status" value="1"/>
</dbReference>
<gene>
    <name evidence="15" type="ORF">FQA47_011519</name>
</gene>
<keyword evidence="9" id="KW-1015">Disulfide bond</keyword>
<feature type="transmembrane region" description="Helical" evidence="13">
    <location>
        <begin position="287"/>
        <end position="307"/>
    </location>
</feature>
<feature type="transmembrane region" description="Helical" evidence="13">
    <location>
        <begin position="215"/>
        <end position="242"/>
    </location>
</feature>
<feature type="transmembrane region" description="Helical" evidence="13">
    <location>
        <begin position="43"/>
        <end position="65"/>
    </location>
</feature>
<dbReference type="AlphaFoldDB" id="A0A834BWM9"/>
<dbReference type="PANTHER" id="PTHR26450">
    <property type="entry name" value="OLFACTORY RECEPTOR 56B1-RELATED"/>
    <property type="match status" value="1"/>
</dbReference>
<dbReference type="PRINTS" id="PR00237">
    <property type="entry name" value="GPCRRHODOPSN"/>
</dbReference>
<dbReference type="InterPro" id="IPR050402">
    <property type="entry name" value="OR51/52/56-like"/>
</dbReference>
<feature type="transmembrane region" description="Helical" evidence="13">
    <location>
        <begin position="117"/>
        <end position="136"/>
    </location>
</feature>
<evidence type="ECO:0000256" key="4">
    <source>
        <dbReference type="ARBA" id="ARBA00022692"/>
    </source>
</evidence>
<keyword evidence="11" id="KW-0325">Glycoprotein</keyword>
<feature type="transmembrane region" description="Helical" evidence="13">
    <location>
        <begin position="157"/>
        <end position="178"/>
    </location>
</feature>
<keyword evidence="4 13" id="KW-0812">Transmembrane</keyword>
<evidence type="ECO:0000256" key="11">
    <source>
        <dbReference type="ARBA" id="ARBA00023180"/>
    </source>
</evidence>
<evidence type="ECO:0000256" key="10">
    <source>
        <dbReference type="ARBA" id="ARBA00023170"/>
    </source>
</evidence>
<evidence type="ECO:0000313" key="15">
    <source>
        <dbReference type="EMBL" id="KAF6721093.1"/>
    </source>
</evidence>
<feature type="transmembrane region" description="Helical" evidence="13">
    <location>
        <begin position="254"/>
        <end position="275"/>
    </location>
</feature>
<keyword evidence="7" id="KW-0297">G-protein coupled receptor</keyword>
<organism evidence="15 16">
    <name type="scientific">Oryzias melastigma</name>
    <name type="common">Marine medaka</name>
    <dbReference type="NCBI Taxonomy" id="30732"/>
    <lineage>
        <taxon>Eukaryota</taxon>
        <taxon>Metazoa</taxon>
        <taxon>Chordata</taxon>
        <taxon>Craniata</taxon>
        <taxon>Vertebrata</taxon>
        <taxon>Euteleostomi</taxon>
        <taxon>Actinopterygii</taxon>
        <taxon>Neopterygii</taxon>
        <taxon>Teleostei</taxon>
        <taxon>Neoteleostei</taxon>
        <taxon>Acanthomorphata</taxon>
        <taxon>Ovalentaria</taxon>
        <taxon>Atherinomorphae</taxon>
        <taxon>Beloniformes</taxon>
        <taxon>Adrianichthyidae</taxon>
        <taxon>Oryziinae</taxon>
        <taxon>Oryzias</taxon>
    </lineage>
</organism>
<evidence type="ECO:0000256" key="12">
    <source>
        <dbReference type="ARBA" id="ARBA00023224"/>
    </source>
</evidence>
<evidence type="ECO:0000256" key="1">
    <source>
        <dbReference type="ARBA" id="ARBA00004651"/>
    </source>
</evidence>
<evidence type="ECO:0000256" key="6">
    <source>
        <dbReference type="ARBA" id="ARBA00022989"/>
    </source>
</evidence>
<evidence type="ECO:0000256" key="7">
    <source>
        <dbReference type="ARBA" id="ARBA00023040"/>
    </source>
</evidence>
<keyword evidence="5" id="KW-0552">Olfaction</keyword>
<keyword evidence="2" id="KW-1003">Cell membrane</keyword>